<protein>
    <submittedName>
        <fullName evidence="1">Uncharacterized protein</fullName>
    </submittedName>
</protein>
<dbReference type="EMBL" id="WOCA01000005">
    <property type="protein sequence ID" value="MUK88518.1"/>
    <property type="molecule type" value="Genomic_DNA"/>
</dbReference>
<name>A0A6N8FMF9_9BACI</name>
<gene>
    <name evidence="1" type="ORF">GMD78_08945</name>
</gene>
<dbReference type="AlphaFoldDB" id="A0A6N8FMF9"/>
<dbReference type="Proteomes" id="UP000469125">
    <property type="component" value="Unassembled WGS sequence"/>
</dbReference>
<comment type="caution">
    <text evidence="1">The sequence shown here is derived from an EMBL/GenBank/DDBJ whole genome shotgun (WGS) entry which is preliminary data.</text>
</comment>
<reference evidence="1 2" key="1">
    <citation type="submission" date="2019-11" db="EMBL/GenBank/DDBJ databases">
        <authorList>
            <person name="Li X."/>
        </authorList>
    </citation>
    <scope>NUCLEOTIDE SEQUENCE [LARGE SCALE GENOMIC DNA]</scope>
    <source>
        <strain evidence="1 2">L9</strain>
    </source>
</reference>
<evidence type="ECO:0000313" key="2">
    <source>
        <dbReference type="Proteomes" id="UP000469125"/>
    </source>
</evidence>
<organism evidence="1 2">
    <name type="scientific">Ornithinibacillus caprae</name>
    <dbReference type="NCBI Taxonomy" id="2678566"/>
    <lineage>
        <taxon>Bacteria</taxon>
        <taxon>Bacillati</taxon>
        <taxon>Bacillota</taxon>
        <taxon>Bacilli</taxon>
        <taxon>Bacillales</taxon>
        <taxon>Bacillaceae</taxon>
        <taxon>Ornithinibacillus</taxon>
    </lineage>
</organism>
<keyword evidence="2" id="KW-1185">Reference proteome</keyword>
<dbReference type="RefSeq" id="WP_155668495.1">
    <property type="nucleotide sequence ID" value="NZ_WOCA01000005.1"/>
</dbReference>
<accession>A0A6N8FMF9</accession>
<proteinExistence type="predicted"/>
<sequence>MRKILIKSIILVLALHIVFFGLPTNKTVLASEINESEGIQFIIDTEEKSEYLLQVDGQTLRYIETVEDLGDIVVIHTKVYNNETNELLQDFSTKIEGTQIVDQEVEIFEILPSETNDVGIDLTIKHDPITEFDMRATSSSIISNRSMISYFGISYTTNYLVDFGYANYADLGTKKVNLKHDSATNRANYNEFTRAVDGMVSHESSTIAGWIIQAVSGGGLTIGTLFSWATAKVILKNIAGPVAFATNAYALSMWVYHYNEVNKSYYALENKY</sequence>
<evidence type="ECO:0000313" key="1">
    <source>
        <dbReference type="EMBL" id="MUK88518.1"/>
    </source>
</evidence>